<comment type="similarity">
    <text evidence="2">Belongs to the CbiQ family.</text>
</comment>
<dbReference type="PANTHER" id="PTHR34857">
    <property type="entry name" value="SLL0384 PROTEIN"/>
    <property type="match status" value="1"/>
</dbReference>
<comment type="caution">
    <text evidence="8">The sequence shown here is derived from an EMBL/GenBank/DDBJ whole genome shotgun (WGS) entry which is preliminary data.</text>
</comment>
<evidence type="ECO:0000256" key="1">
    <source>
        <dbReference type="ARBA" id="ARBA00004141"/>
    </source>
</evidence>
<proteinExistence type="inferred from homology"/>
<name>A0A323UZZ5_9RHOO</name>
<feature type="transmembrane region" description="Helical" evidence="7">
    <location>
        <begin position="232"/>
        <end position="254"/>
    </location>
</feature>
<dbReference type="InterPro" id="IPR051611">
    <property type="entry name" value="ECF_transporter_component"/>
</dbReference>
<feature type="transmembrane region" description="Helical" evidence="7">
    <location>
        <begin position="109"/>
        <end position="130"/>
    </location>
</feature>
<dbReference type="CDD" id="cd16914">
    <property type="entry name" value="EcfT"/>
    <property type="match status" value="1"/>
</dbReference>
<keyword evidence="9" id="KW-1185">Reference proteome</keyword>
<feature type="transmembrane region" description="Helical" evidence="7">
    <location>
        <begin position="67"/>
        <end position="89"/>
    </location>
</feature>
<keyword evidence="4 7" id="KW-0812">Transmembrane</keyword>
<dbReference type="PANTHER" id="PTHR34857:SF2">
    <property type="entry name" value="SLL0384 PROTEIN"/>
    <property type="match status" value="1"/>
</dbReference>
<accession>A0A323UZZ5</accession>
<comment type="subcellular location">
    <subcellularLocation>
        <location evidence="1">Membrane</location>
        <topology evidence="1">Multi-pass membrane protein</topology>
    </subcellularLocation>
</comment>
<dbReference type="Pfam" id="PF02361">
    <property type="entry name" value="CbiQ"/>
    <property type="match status" value="1"/>
</dbReference>
<evidence type="ECO:0000256" key="7">
    <source>
        <dbReference type="SAM" id="Phobius"/>
    </source>
</evidence>
<keyword evidence="5 7" id="KW-1133">Transmembrane helix</keyword>
<organism evidence="8 9">
    <name type="scientific">Parazoarcus communis SWub3 = DSM 12120</name>
    <dbReference type="NCBI Taxonomy" id="1121029"/>
    <lineage>
        <taxon>Bacteria</taxon>
        <taxon>Pseudomonadati</taxon>
        <taxon>Pseudomonadota</taxon>
        <taxon>Betaproteobacteria</taxon>
        <taxon>Rhodocyclales</taxon>
        <taxon>Zoogloeaceae</taxon>
        <taxon>Parazoarcus</taxon>
    </lineage>
</organism>
<evidence type="ECO:0000313" key="9">
    <source>
        <dbReference type="Proteomes" id="UP000248259"/>
    </source>
</evidence>
<gene>
    <name evidence="8" type="ORF">DNK49_04490</name>
</gene>
<evidence type="ECO:0000313" key="8">
    <source>
        <dbReference type="EMBL" id="PZA17791.1"/>
    </source>
</evidence>
<protein>
    <submittedName>
        <fullName evidence="8">Energy-coupling factor transporter transmembrane protein EcfT</fullName>
    </submittedName>
</protein>
<dbReference type="AlphaFoldDB" id="A0A323UZZ5"/>
<dbReference type="InterPro" id="IPR003339">
    <property type="entry name" value="ABC/ECF_trnsptr_transmembrane"/>
</dbReference>
<reference evidence="8 9" key="1">
    <citation type="submission" date="2018-06" db="EMBL/GenBank/DDBJ databases">
        <title>Azoarcus communis strain SWub3 genome.</title>
        <authorList>
            <person name="Zorraquino Salvo V."/>
            <person name="Toubiana D."/>
            <person name="Blumwald E."/>
        </authorList>
    </citation>
    <scope>NUCLEOTIDE SEQUENCE [LARGE SCALE GENOMIC DNA]</scope>
    <source>
        <strain evidence="8 9">SWub3</strain>
    </source>
</reference>
<dbReference type="Proteomes" id="UP000248259">
    <property type="component" value="Unassembled WGS sequence"/>
</dbReference>
<keyword evidence="3" id="KW-1003">Cell membrane</keyword>
<evidence type="ECO:0000256" key="4">
    <source>
        <dbReference type="ARBA" id="ARBA00022692"/>
    </source>
</evidence>
<feature type="transmembrane region" description="Helical" evidence="7">
    <location>
        <begin position="39"/>
        <end position="55"/>
    </location>
</feature>
<dbReference type="EMBL" id="QKOE01000002">
    <property type="protein sequence ID" value="PZA17791.1"/>
    <property type="molecule type" value="Genomic_DNA"/>
</dbReference>
<dbReference type="OrthoDB" id="9182546at2"/>
<dbReference type="GO" id="GO:0005886">
    <property type="term" value="C:plasma membrane"/>
    <property type="evidence" value="ECO:0007669"/>
    <property type="project" value="UniProtKB-ARBA"/>
</dbReference>
<dbReference type="RefSeq" id="WP_110523135.1">
    <property type="nucleotide sequence ID" value="NZ_QKOE01000002.1"/>
</dbReference>
<evidence type="ECO:0000256" key="3">
    <source>
        <dbReference type="ARBA" id="ARBA00022475"/>
    </source>
</evidence>
<keyword evidence="6 7" id="KW-0472">Membrane</keyword>
<evidence type="ECO:0000256" key="5">
    <source>
        <dbReference type="ARBA" id="ARBA00022989"/>
    </source>
</evidence>
<sequence>MNAHPQTLPPPPRAPRLRLALAVIASTIISLLADPRWLVVGLAGGAALMSIALWQSSERLHLLRRMLVVNLFVAMLWLTLPWSLSLDGITASAAGRELAGLISLRTNAIALWCIGLLTGMDAFAIGRAAAGLGLPHKMARLLTLMVRYFSLLDDSRRRIDRAMRARGFQARCDRRSVQVLAQQVALLLVHAMLRAERIGIAMRARGFAPHVAPRPQTEDRIAGRPRPAMGQAATLAFAVLLASTSIVGAGWLLIT</sequence>
<evidence type="ECO:0000256" key="2">
    <source>
        <dbReference type="ARBA" id="ARBA00008564"/>
    </source>
</evidence>
<evidence type="ECO:0000256" key="6">
    <source>
        <dbReference type="ARBA" id="ARBA00023136"/>
    </source>
</evidence>